<gene>
    <name evidence="1" type="ORF">GCM10007384_24430</name>
</gene>
<comment type="caution">
    <text evidence="1">The sequence shown here is derived from an EMBL/GenBank/DDBJ whole genome shotgun (WGS) entry which is preliminary data.</text>
</comment>
<evidence type="ECO:0008006" key="3">
    <source>
        <dbReference type="Google" id="ProtNLM"/>
    </source>
</evidence>
<keyword evidence="2" id="KW-1185">Reference proteome</keyword>
<proteinExistence type="predicted"/>
<evidence type="ECO:0000313" key="1">
    <source>
        <dbReference type="EMBL" id="GGX22341.1"/>
    </source>
</evidence>
<evidence type="ECO:0000313" key="2">
    <source>
        <dbReference type="Proteomes" id="UP000601108"/>
    </source>
</evidence>
<dbReference type="AlphaFoldDB" id="A0A918N3J8"/>
<accession>A0A918N3J8</accession>
<sequence>MHIIKNIELMERIDQLIRMKATGNPEELAKRLGISKTKLYRTIRTMKALNAPLEYDYSIQSYVYIKTVGFKFGFFVKERKTKDIHSFLPG</sequence>
<dbReference type="EMBL" id="BMWS01000016">
    <property type="protein sequence ID" value="GGX22341.1"/>
    <property type="molecule type" value="Genomic_DNA"/>
</dbReference>
<dbReference type="Proteomes" id="UP000601108">
    <property type="component" value="Unassembled WGS sequence"/>
</dbReference>
<protein>
    <recommendedName>
        <fullName evidence="3">HTH domain-containing protein</fullName>
    </recommendedName>
</protein>
<reference evidence="1 2" key="1">
    <citation type="journal article" date="2014" name="Int. J. Syst. Evol. Microbiol.">
        <title>Complete genome sequence of Corynebacterium casei LMG S-19264T (=DSM 44701T), isolated from a smear-ripened cheese.</title>
        <authorList>
            <consortium name="US DOE Joint Genome Institute (JGI-PGF)"/>
            <person name="Walter F."/>
            <person name="Albersmeier A."/>
            <person name="Kalinowski J."/>
            <person name="Ruckert C."/>
        </authorList>
    </citation>
    <scope>NUCLEOTIDE SEQUENCE [LARGE SCALE GENOMIC DNA]</scope>
    <source>
        <strain evidence="1 2">KCTC 12285</strain>
    </source>
</reference>
<organism evidence="1 2">
    <name type="scientific">Aquimarina muelleri</name>
    <dbReference type="NCBI Taxonomy" id="279356"/>
    <lineage>
        <taxon>Bacteria</taxon>
        <taxon>Pseudomonadati</taxon>
        <taxon>Bacteroidota</taxon>
        <taxon>Flavobacteriia</taxon>
        <taxon>Flavobacteriales</taxon>
        <taxon>Flavobacteriaceae</taxon>
        <taxon>Aquimarina</taxon>
    </lineage>
</organism>
<name>A0A918N3J8_9FLAO</name>